<feature type="transmembrane region" description="Helical" evidence="6">
    <location>
        <begin position="302"/>
        <end position="330"/>
    </location>
</feature>
<keyword evidence="9" id="KW-1185">Reference proteome</keyword>
<keyword evidence="8" id="KW-0547">Nucleotide-binding</keyword>
<evidence type="ECO:0000259" key="7">
    <source>
        <dbReference type="Pfam" id="PF02687"/>
    </source>
</evidence>
<dbReference type="InterPro" id="IPR003838">
    <property type="entry name" value="ABC3_permease_C"/>
</dbReference>
<keyword evidence="8" id="KW-0067">ATP-binding</keyword>
<dbReference type="InterPro" id="IPR051125">
    <property type="entry name" value="ABC-4/HrtB_transporter"/>
</dbReference>
<dbReference type="RefSeq" id="WP_183360753.1">
    <property type="nucleotide sequence ID" value="NZ_BLXZ01000003.1"/>
</dbReference>
<feature type="transmembrane region" description="Helical" evidence="6">
    <location>
        <begin position="254"/>
        <end position="275"/>
    </location>
</feature>
<evidence type="ECO:0000256" key="6">
    <source>
        <dbReference type="SAM" id="Phobius"/>
    </source>
</evidence>
<evidence type="ECO:0000256" key="4">
    <source>
        <dbReference type="ARBA" id="ARBA00022989"/>
    </source>
</evidence>
<proteinExistence type="predicted"/>
<name>A0A6V8NAI5_9BACT</name>
<dbReference type="PANTHER" id="PTHR43738">
    <property type="entry name" value="ABC TRANSPORTER, MEMBRANE PROTEIN"/>
    <property type="match status" value="1"/>
</dbReference>
<dbReference type="GO" id="GO:0005886">
    <property type="term" value="C:plasma membrane"/>
    <property type="evidence" value="ECO:0007669"/>
    <property type="project" value="UniProtKB-SubCell"/>
</dbReference>
<dbReference type="GO" id="GO:0005524">
    <property type="term" value="F:ATP binding"/>
    <property type="evidence" value="ECO:0007669"/>
    <property type="project" value="UniProtKB-KW"/>
</dbReference>
<sequence>MFMLKFIVRNMFRHKLRSILTVVGVAVAVLAFGLLRTLVGLWYSGAEHASATRLVTRNSISLIFPLPVSYLDRIRGVPGVTSVSYGNWFGGIYIDEKHFFANYAVQPASYLELYPEFRLSAKERNDFLMDRKGCIVGNKLAKTYGWKVGDIITLKGTIYPGNWEMVVRGIYRGAEKTTEERILLFHWDYLNETLKKTVARRADQVGFYMVGVKKPELAPDVALTIDGIFKNSLAETLTETEKAFHMSFVSMTEAIMVAIQIVSYMVIAIIMVVAANTMAMTARERTAEYATLKTLGFKAGHLGFLIFGESVAISLFGGVLGAVCTFPAALWIETQLAQYFPYFSVSRETITLEILAALLVGVVSGIFPTWRGATIKVAAGLRHIG</sequence>
<keyword evidence="5 6" id="KW-0472">Membrane</keyword>
<feature type="domain" description="ABC3 transporter permease C-terminal" evidence="7">
    <location>
        <begin position="261"/>
        <end position="375"/>
    </location>
</feature>
<dbReference type="PANTHER" id="PTHR43738:SF3">
    <property type="entry name" value="ABC TRANSPORTER PERMEASE"/>
    <property type="match status" value="1"/>
</dbReference>
<keyword evidence="4 6" id="KW-1133">Transmembrane helix</keyword>
<comment type="subcellular location">
    <subcellularLocation>
        <location evidence="1">Cell membrane</location>
        <topology evidence="1">Multi-pass membrane protein</topology>
    </subcellularLocation>
</comment>
<evidence type="ECO:0000256" key="5">
    <source>
        <dbReference type="ARBA" id="ARBA00023136"/>
    </source>
</evidence>
<keyword evidence="2" id="KW-1003">Cell membrane</keyword>
<evidence type="ECO:0000313" key="9">
    <source>
        <dbReference type="Proteomes" id="UP000587586"/>
    </source>
</evidence>
<dbReference type="AlphaFoldDB" id="A0A6V8NAI5"/>
<dbReference type="Pfam" id="PF02687">
    <property type="entry name" value="FtsX"/>
    <property type="match status" value="1"/>
</dbReference>
<reference evidence="9" key="1">
    <citation type="submission" date="2020-06" db="EMBL/GenBank/DDBJ databases">
        <title>Draft genomic sequecing of Geomonas sp. Red745.</title>
        <authorList>
            <person name="Itoh H."/>
            <person name="Xu Z.X."/>
            <person name="Ushijima N."/>
            <person name="Masuda Y."/>
            <person name="Shiratori Y."/>
            <person name="Senoo K."/>
        </authorList>
    </citation>
    <scope>NUCLEOTIDE SEQUENCE [LARGE SCALE GENOMIC DNA]</scope>
    <source>
        <strain evidence="9">Red745</strain>
    </source>
</reference>
<keyword evidence="3 6" id="KW-0812">Transmembrane</keyword>
<feature type="transmembrane region" description="Helical" evidence="6">
    <location>
        <begin position="350"/>
        <end position="370"/>
    </location>
</feature>
<protein>
    <submittedName>
        <fullName evidence="8">ABC transporter ATP-binding protein</fullName>
    </submittedName>
</protein>
<evidence type="ECO:0000313" key="8">
    <source>
        <dbReference type="EMBL" id="GFO68239.1"/>
    </source>
</evidence>
<evidence type="ECO:0000256" key="3">
    <source>
        <dbReference type="ARBA" id="ARBA00022692"/>
    </source>
</evidence>
<gene>
    <name evidence="8" type="ORF">GMLC_18180</name>
</gene>
<evidence type="ECO:0000256" key="2">
    <source>
        <dbReference type="ARBA" id="ARBA00022475"/>
    </source>
</evidence>
<accession>A0A6V8NAI5</accession>
<evidence type="ECO:0000256" key="1">
    <source>
        <dbReference type="ARBA" id="ARBA00004651"/>
    </source>
</evidence>
<dbReference type="EMBL" id="BLXZ01000003">
    <property type="protein sequence ID" value="GFO68239.1"/>
    <property type="molecule type" value="Genomic_DNA"/>
</dbReference>
<organism evidence="8 9">
    <name type="scientific">Geomonas limicola</name>
    <dbReference type="NCBI Taxonomy" id="2740186"/>
    <lineage>
        <taxon>Bacteria</taxon>
        <taxon>Pseudomonadati</taxon>
        <taxon>Thermodesulfobacteriota</taxon>
        <taxon>Desulfuromonadia</taxon>
        <taxon>Geobacterales</taxon>
        <taxon>Geobacteraceae</taxon>
        <taxon>Geomonas</taxon>
    </lineage>
</organism>
<comment type="caution">
    <text evidence="8">The sequence shown here is derived from an EMBL/GenBank/DDBJ whole genome shotgun (WGS) entry which is preliminary data.</text>
</comment>
<dbReference type="Proteomes" id="UP000587586">
    <property type="component" value="Unassembled WGS sequence"/>
</dbReference>